<feature type="transmembrane region" description="Helical" evidence="1">
    <location>
        <begin position="122"/>
        <end position="139"/>
    </location>
</feature>
<comment type="caution">
    <text evidence="2">The sequence shown here is derived from an EMBL/GenBank/DDBJ whole genome shotgun (WGS) entry which is preliminary data.</text>
</comment>
<feature type="transmembrane region" description="Helical" evidence="1">
    <location>
        <begin position="239"/>
        <end position="260"/>
    </location>
</feature>
<feature type="transmembrane region" description="Helical" evidence="1">
    <location>
        <begin position="82"/>
        <end position="102"/>
    </location>
</feature>
<protein>
    <recommendedName>
        <fullName evidence="4">Peptide/nickel transport system permease protein</fullName>
    </recommendedName>
</protein>
<sequence length="275" mass="29549">MRWWPALQVLALHFVLLMGLERKVALPERVASYPAQLLGLLRPEVFTQVGPQVLLTGAYLLGGLLLAWFLVVGLARWGRAALWFMEGIPPFLLLVLGGWAGVTYTVSRGLDFPLTPWSPVMLGLYTASLALPVAARVALATGQVRREALDADYTRTARAMGLPEKTVQVQARRVALPERAAGLGGDALALALALVIMEGILQFPGLGNSVYIALQGTLSGTGDAVARAGTDDLLPQQTLSAALLLWLLLGSLATLFLQWLAAQLDPRPRSGEEMH</sequence>
<proteinExistence type="predicted"/>
<organism evidence="2 3">
    <name type="scientific">Deinococcus antarcticus</name>
    <dbReference type="NCBI Taxonomy" id="1298767"/>
    <lineage>
        <taxon>Bacteria</taxon>
        <taxon>Thermotogati</taxon>
        <taxon>Deinococcota</taxon>
        <taxon>Deinococci</taxon>
        <taxon>Deinococcales</taxon>
        <taxon>Deinococcaceae</taxon>
        <taxon>Deinococcus</taxon>
    </lineage>
</organism>
<evidence type="ECO:0000313" key="3">
    <source>
        <dbReference type="Proteomes" id="UP001595748"/>
    </source>
</evidence>
<evidence type="ECO:0000256" key="1">
    <source>
        <dbReference type="SAM" id="Phobius"/>
    </source>
</evidence>
<dbReference type="Proteomes" id="UP001595748">
    <property type="component" value="Unassembled WGS sequence"/>
</dbReference>
<keyword evidence="1" id="KW-0472">Membrane</keyword>
<dbReference type="EMBL" id="JBHRZF010000078">
    <property type="protein sequence ID" value="MFC3860506.1"/>
    <property type="molecule type" value="Genomic_DNA"/>
</dbReference>
<reference evidence="3" key="1">
    <citation type="journal article" date="2019" name="Int. J. Syst. Evol. Microbiol.">
        <title>The Global Catalogue of Microorganisms (GCM) 10K type strain sequencing project: providing services to taxonomists for standard genome sequencing and annotation.</title>
        <authorList>
            <consortium name="The Broad Institute Genomics Platform"/>
            <consortium name="The Broad Institute Genome Sequencing Center for Infectious Disease"/>
            <person name="Wu L."/>
            <person name="Ma J."/>
        </authorList>
    </citation>
    <scope>NUCLEOTIDE SEQUENCE [LARGE SCALE GENOMIC DNA]</scope>
    <source>
        <strain evidence="3">CCTCC AB 2013263</strain>
    </source>
</reference>
<keyword evidence="1" id="KW-1133">Transmembrane helix</keyword>
<gene>
    <name evidence="2" type="ORF">ACFOPQ_06975</name>
</gene>
<name>A0ABV8A5I7_9DEIO</name>
<evidence type="ECO:0008006" key="4">
    <source>
        <dbReference type="Google" id="ProtNLM"/>
    </source>
</evidence>
<evidence type="ECO:0000313" key="2">
    <source>
        <dbReference type="EMBL" id="MFC3860506.1"/>
    </source>
</evidence>
<feature type="transmembrane region" description="Helical" evidence="1">
    <location>
        <begin position="51"/>
        <end position="75"/>
    </location>
</feature>
<dbReference type="RefSeq" id="WP_380076652.1">
    <property type="nucleotide sequence ID" value="NZ_JBHRZF010000078.1"/>
</dbReference>
<keyword evidence="1" id="KW-0812">Transmembrane</keyword>
<feature type="transmembrane region" description="Helical" evidence="1">
    <location>
        <begin position="180"/>
        <end position="201"/>
    </location>
</feature>
<accession>A0ABV8A5I7</accession>
<keyword evidence="3" id="KW-1185">Reference proteome</keyword>